<keyword evidence="2" id="KW-0732">Signal</keyword>
<protein>
    <submittedName>
        <fullName evidence="3">Uncharacterized protein</fullName>
    </submittedName>
</protein>
<evidence type="ECO:0000313" key="4">
    <source>
        <dbReference type="Proteomes" id="UP001634007"/>
    </source>
</evidence>
<dbReference type="PANTHER" id="PTHR35463:SF10">
    <property type="entry name" value="TRANSMEMBRANE PROTEIN"/>
    <property type="match status" value="1"/>
</dbReference>
<evidence type="ECO:0000256" key="1">
    <source>
        <dbReference type="SAM" id="MobiDB-lite"/>
    </source>
</evidence>
<gene>
    <name evidence="3" type="ORF">ACJRO7_033403</name>
</gene>
<reference evidence="3 4" key="1">
    <citation type="submission" date="2024-11" db="EMBL/GenBank/DDBJ databases">
        <title>Chromosome-level genome assembly of Eucalyptus globulus Labill. provides insights into its genome evolution.</title>
        <authorList>
            <person name="Li X."/>
        </authorList>
    </citation>
    <scope>NUCLEOTIDE SEQUENCE [LARGE SCALE GENOMIC DNA]</scope>
    <source>
        <strain evidence="3">CL2024</strain>
        <tissue evidence="3">Fresh tender leaves</tissue>
    </source>
</reference>
<dbReference type="PANTHER" id="PTHR35463">
    <property type="entry name" value="TRANSMEMBRANE PROTEIN"/>
    <property type="match status" value="1"/>
</dbReference>
<dbReference type="EMBL" id="JBJKBG010000008">
    <property type="protein sequence ID" value="KAL3728816.1"/>
    <property type="molecule type" value="Genomic_DNA"/>
</dbReference>
<feature type="signal peptide" evidence="2">
    <location>
        <begin position="1"/>
        <end position="25"/>
    </location>
</feature>
<dbReference type="AlphaFoldDB" id="A0ABD3JWU9"/>
<feature type="chain" id="PRO_5044779269" evidence="2">
    <location>
        <begin position="26"/>
        <end position="186"/>
    </location>
</feature>
<evidence type="ECO:0000256" key="2">
    <source>
        <dbReference type="SAM" id="SignalP"/>
    </source>
</evidence>
<keyword evidence="4" id="KW-1185">Reference proteome</keyword>
<accession>A0ABD3JWU9</accession>
<name>A0ABD3JWU9_EUCGL</name>
<feature type="compositionally biased region" description="Basic and acidic residues" evidence="1">
    <location>
        <begin position="126"/>
        <end position="144"/>
    </location>
</feature>
<organism evidence="3 4">
    <name type="scientific">Eucalyptus globulus</name>
    <name type="common">Tasmanian blue gum</name>
    <dbReference type="NCBI Taxonomy" id="34317"/>
    <lineage>
        <taxon>Eukaryota</taxon>
        <taxon>Viridiplantae</taxon>
        <taxon>Streptophyta</taxon>
        <taxon>Embryophyta</taxon>
        <taxon>Tracheophyta</taxon>
        <taxon>Spermatophyta</taxon>
        <taxon>Magnoliopsida</taxon>
        <taxon>eudicotyledons</taxon>
        <taxon>Gunneridae</taxon>
        <taxon>Pentapetalae</taxon>
        <taxon>rosids</taxon>
        <taxon>malvids</taxon>
        <taxon>Myrtales</taxon>
        <taxon>Myrtaceae</taxon>
        <taxon>Myrtoideae</taxon>
        <taxon>Eucalypteae</taxon>
        <taxon>Eucalyptus</taxon>
    </lineage>
</organism>
<comment type="caution">
    <text evidence="3">The sequence shown here is derived from an EMBL/GenBank/DDBJ whole genome shotgun (WGS) entry which is preliminary data.</text>
</comment>
<sequence>MKRLRRIARLFIFWILVSLHTEALSTDIGDGSQKHAKAKKEKLSIAKIVISTISLLSESHKISWITIKTIMNSMQLQFFPLDLNNAGPKVKQMVKKSFGTNKVTVKVTAKSAAEVAGKAVRKMAEKVKESMSNEQKGEESKTHNLADPNLSRKMRCLSTTLDHATTLSVEPHSKRLYNLKENLSKH</sequence>
<proteinExistence type="predicted"/>
<feature type="region of interest" description="Disordered" evidence="1">
    <location>
        <begin position="126"/>
        <end position="151"/>
    </location>
</feature>
<evidence type="ECO:0000313" key="3">
    <source>
        <dbReference type="EMBL" id="KAL3728816.1"/>
    </source>
</evidence>
<dbReference type="Proteomes" id="UP001634007">
    <property type="component" value="Unassembled WGS sequence"/>
</dbReference>